<name>A0ABD2IAK3_HETSC</name>
<dbReference type="AlphaFoldDB" id="A0ABD2IAK3"/>
<evidence type="ECO:0000313" key="3">
    <source>
        <dbReference type="EMBL" id="KAL3074855.1"/>
    </source>
</evidence>
<gene>
    <name evidence="3" type="ORF">niasHS_014300</name>
</gene>
<dbReference type="InterPro" id="IPR016072">
    <property type="entry name" value="Skp1_comp_dimer"/>
</dbReference>
<comment type="pathway">
    <text evidence="1">Protein modification; protein ubiquitination.</text>
</comment>
<comment type="caution">
    <text evidence="3">The sequence shown here is derived from an EMBL/GenBank/DDBJ whole genome shotgun (WGS) entry which is preliminary data.</text>
</comment>
<dbReference type="InterPro" id="IPR016897">
    <property type="entry name" value="SKP1"/>
</dbReference>
<dbReference type="Proteomes" id="UP001620645">
    <property type="component" value="Unassembled WGS sequence"/>
</dbReference>
<dbReference type="Pfam" id="PF01466">
    <property type="entry name" value="Skp1"/>
    <property type="match status" value="1"/>
</dbReference>
<comment type="similarity">
    <text evidence="1">Belongs to the SKP1 family.</text>
</comment>
<evidence type="ECO:0000313" key="4">
    <source>
        <dbReference type="Proteomes" id="UP001620645"/>
    </source>
</evidence>
<proteinExistence type="inferred from homology"/>
<organism evidence="3 4">
    <name type="scientific">Heterodera schachtii</name>
    <name type="common">Sugarbeet cyst nematode worm</name>
    <name type="synonym">Tylenchus schachtii</name>
    <dbReference type="NCBI Taxonomy" id="97005"/>
    <lineage>
        <taxon>Eukaryota</taxon>
        <taxon>Metazoa</taxon>
        <taxon>Ecdysozoa</taxon>
        <taxon>Nematoda</taxon>
        <taxon>Chromadorea</taxon>
        <taxon>Rhabditida</taxon>
        <taxon>Tylenchina</taxon>
        <taxon>Tylenchomorpha</taxon>
        <taxon>Tylenchoidea</taxon>
        <taxon>Heteroderidae</taxon>
        <taxon>Heteroderinae</taxon>
        <taxon>Heterodera</taxon>
    </lineage>
</organism>
<evidence type="ECO:0000259" key="2">
    <source>
        <dbReference type="Pfam" id="PF01466"/>
    </source>
</evidence>
<dbReference type="Gene3D" id="3.30.710.10">
    <property type="entry name" value="Potassium Channel Kv1.1, Chain A"/>
    <property type="match status" value="1"/>
</dbReference>
<comment type="function">
    <text evidence="1">Probable essential component of SCF (SKP1-CUL1-F-box protein) E3 ubiquitin-protein ligase complexes, which mediate the ubiquitination and subsequent proteasomal degradation of target proteins. Regulates cell proliferation during embryonic and larval development.</text>
</comment>
<dbReference type="InterPro" id="IPR011333">
    <property type="entry name" value="SKP1/BTB/POZ_sf"/>
</dbReference>
<sequence length="207" mass="23771">MAEEAVVVPEMEALTLNSSSPSSPPVLSLLSEEMLQKEIPCLCSDGEKVLVRLSILTQCGFFAKMLQALNVETNGLSDDFSFDMTKAEIPAETFKKIVSWMEEHKSEPVPEFEQDPNTYERKWFTQNDFQKNFFECEFAEVAVFLNAANFLDLQSLFRHATQAVAARIKDRSPEDIREMLNLNDKEDKPLTEEEKKAIREKNVWCNY</sequence>
<dbReference type="EMBL" id="JBICCN010000356">
    <property type="protein sequence ID" value="KAL3074855.1"/>
    <property type="molecule type" value="Genomic_DNA"/>
</dbReference>
<reference evidence="3 4" key="1">
    <citation type="submission" date="2024-10" db="EMBL/GenBank/DDBJ databases">
        <authorList>
            <person name="Kim D."/>
        </authorList>
    </citation>
    <scope>NUCLEOTIDE SEQUENCE [LARGE SCALE GENOMIC DNA]</scope>
    <source>
        <strain evidence="3">Taebaek</strain>
    </source>
</reference>
<dbReference type="SUPFAM" id="SSF81382">
    <property type="entry name" value="Skp1 dimerisation domain-like"/>
    <property type="match status" value="1"/>
</dbReference>
<feature type="domain" description="SKP1 component dimerisation" evidence="2">
    <location>
        <begin position="155"/>
        <end position="205"/>
    </location>
</feature>
<dbReference type="PIRSF" id="PIRSF028729">
    <property type="entry name" value="E3_ubiquit_lig_SCF_Skp"/>
    <property type="match status" value="1"/>
</dbReference>
<dbReference type="PANTHER" id="PTHR11165">
    <property type="entry name" value="SKP1"/>
    <property type="match status" value="1"/>
</dbReference>
<dbReference type="InterPro" id="IPR036296">
    <property type="entry name" value="SKP1-like_dim_sf"/>
</dbReference>
<evidence type="ECO:0000256" key="1">
    <source>
        <dbReference type="PIRNR" id="PIRNR028729"/>
    </source>
</evidence>
<keyword evidence="4" id="KW-1185">Reference proteome</keyword>
<accession>A0ABD2IAK3</accession>
<keyword evidence="1" id="KW-0833">Ubl conjugation pathway</keyword>
<protein>
    <recommendedName>
        <fullName evidence="1">Skp1-related protein</fullName>
    </recommendedName>
</protein>